<dbReference type="AlphaFoldDB" id="N6W3V4"/>
<comment type="caution">
    <text evidence="6">The sequence shown here is derived from an EMBL/GenBank/DDBJ whole genome shotgun (WGS) entry which is preliminary data.</text>
</comment>
<dbReference type="PATRIC" id="fig|626887.3.peg.1126"/>
<dbReference type="InterPro" id="IPR038770">
    <property type="entry name" value="Na+/solute_symporter_sf"/>
</dbReference>
<dbReference type="Pfam" id="PF01758">
    <property type="entry name" value="SBF"/>
    <property type="match status" value="1"/>
</dbReference>
<feature type="transmembrane region" description="Helical" evidence="5">
    <location>
        <begin position="259"/>
        <end position="280"/>
    </location>
</feature>
<name>N6W3V4_9GAMM</name>
<proteinExistence type="predicted"/>
<evidence type="ECO:0000256" key="4">
    <source>
        <dbReference type="ARBA" id="ARBA00023136"/>
    </source>
</evidence>
<organism evidence="6 7">
    <name type="scientific">Marinobacter nanhaiticus D15-8W</name>
    <dbReference type="NCBI Taxonomy" id="626887"/>
    <lineage>
        <taxon>Bacteria</taxon>
        <taxon>Pseudomonadati</taxon>
        <taxon>Pseudomonadota</taxon>
        <taxon>Gammaproteobacteria</taxon>
        <taxon>Pseudomonadales</taxon>
        <taxon>Marinobacteraceae</taxon>
        <taxon>Marinobacter</taxon>
    </lineage>
</organism>
<evidence type="ECO:0000256" key="1">
    <source>
        <dbReference type="ARBA" id="ARBA00004141"/>
    </source>
</evidence>
<feature type="transmembrane region" description="Helical" evidence="5">
    <location>
        <begin position="40"/>
        <end position="63"/>
    </location>
</feature>
<feature type="transmembrane region" description="Helical" evidence="5">
    <location>
        <begin position="69"/>
        <end position="92"/>
    </location>
</feature>
<dbReference type="STRING" id="626887.J057_05666"/>
<keyword evidence="4 5" id="KW-0472">Membrane</keyword>
<sequence>MTSSVFSQIVLPLCLFIIMFGMGLSLQIADFTRVGRYPKAVLLGTFGQMVLLPIAGFAVAAWLMPSAALAIGLVLLAACPGGTTSNLVTYLARGDLALSITLTAISSLLTIFTIPLIVSLAFLTFADASTQVQVPVGTMMAALFAITLLPVIIGMAVRAKAARFAAWLEPKINLFGALFLVFLIIVITAKQGDRIITQVTSSGVATLVLNVFMMGAGFLAARGFRLNADQSTSITIEIGIQNSTLAIMVATSFLSNPEIAIPAAVYSITMYLTGAVVIGLRHRQRRLAPKPATTLANGEA</sequence>
<feature type="transmembrane region" description="Helical" evidence="5">
    <location>
        <begin position="233"/>
        <end position="253"/>
    </location>
</feature>
<dbReference type="RefSeq" id="WP_004579111.1">
    <property type="nucleotide sequence ID" value="NZ_AP028878.1"/>
</dbReference>
<feature type="transmembrane region" description="Helical" evidence="5">
    <location>
        <begin position="104"/>
        <end position="126"/>
    </location>
</feature>
<dbReference type="PANTHER" id="PTHR10361">
    <property type="entry name" value="SODIUM-BILE ACID COTRANSPORTER"/>
    <property type="match status" value="1"/>
</dbReference>
<reference evidence="6 7" key="1">
    <citation type="journal article" date="2013" name="Genome Announc.">
        <title>Genome Sequence of the Polycyclic Aromatic Hydrocarbon-Degrading Bacterium Strain Marinobacter nanhaiticus D15-8WT.</title>
        <authorList>
            <person name="Cui Z."/>
            <person name="Gao W."/>
            <person name="Li Q."/>
            <person name="Xu G."/>
            <person name="Zheng L."/>
        </authorList>
    </citation>
    <scope>NUCLEOTIDE SEQUENCE [LARGE SCALE GENOMIC DNA]</scope>
    <source>
        <strain evidence="6 7">D15-8W</strain>
    </source>
</reference>
<keyword evidence="2 5" id="KW-0812">Transmembrane</keyword>
<dbReference type="GO" id="GO:0016020">
    <property type="term" value="C:membrane"/>
    <property type="evidence" value="ECO:0007669"/>
    <property type="project" value="UniProtKB-SubCell"/>
</dbReference>
<dbReference type="eggNOG" id="COG0385">
    <property type="taxonomic scope" value="Bacteria"/>
</dbReference>
<feature type="transmembrane region" description="Helical" evidence="5">
    <location>
        <begin position="171"/>
        <end position="189"/>
    </location>
</feature>
<keyword evidence="7" id="KW-1185">Reference proteome</keyword>
<dbReference type="InterPro" id="IPR004710">
    <property type="entry name" value="Bilac:Na_transpt"/>
</dbReference>
<dbReference type="Proteomes" id="UP000013165">
    <property type="component" value="Unassembled WGS sequence"/>
</dbReference>
<dbReference type="OrthoDB" id="9806785at2"/>
<dbReference type="InterPro" id="IPR002657">
    <property type="entry name" value="BilAc:Na_symport/Acr3"/>
</dbReference>
<accession>N6W3V4</accession>
<evidence type="ECO:0000313" key="6">
    <source>
        <dbReference type="EMBL" id="ENO14814.1"/>
    </source>
</evidence>
<comment type="subcellular location">
    <subcellularLocation>
        <location evidence="1">Membrane</location>
        <topology evidence="1">Multi-pass membrane protein</topology>
    </subcellularLocation>
</comment>
<evidence type="ECO:0000256" key="2">
    <source>
        <dbReference type="ARBA" id="ARBA00022692"/>
    </source>
</evidence>
<dbReference type="HOGENOM" id="CLU_034788_0_1_6"/>
<feature type="transmembrane region" description="Helical" evidence="5">
    <location>
        <begin position="195"/>
        <end position="221"/>
    </location>
</feature>
<evidence type="ECO:0000256" key="3">
    <source>
        <dbReference type="ARBA" id="ARBA00022989"/>
    </source>
</evidence>
<keyword evidence="3 5" id="KW-1133">Transmembrane helix</keyword>
<feature type="transmembrane region" description="Helical" evidence="5">
    <location>
        <begin position="138"/>
        <end position="159"/>
    </location>
</feature>
<evidence type="ECO:0000313" key="7">
    <source>
        <dbReference type="Proteomes" id="UP000013165"/>
    </source>
</evidence>
<evidence type="ECO:0000256" key="5">
    <source>
        <dbReference type="SAM" id="Phobius"/>
    </source>
</evidence>
<feature type="transmembrane region" description="Helical" evidence="5">
    <location>
        <begin position="6"/>
        <end position="28"/>
    </location>
</feature>
<gene>
    <name evidence="6" type="ORF">J057_05666</name>
</gene>
<dbReference type="EMBL" id="APLQ01000011">
    <property type="protein sequence ID" value="ENO14814.1"/>
    <property type="molecule type" value="Genomic_DNA"/>
</dbReference>
<dbReference type="Gene3D" id="1.20.1530.20">
    <property type="match status" value="1"/>
</dbReference>
<protein>
    <submittedName>
        <fullName evidence="6">Bile acid:sodium symporter family protein</fullName>
    </submittedName>
</protein>
<dbReference type="PANTHER" id="PTHR10361:SF24">
    <property type="entry name" value="P3 PROTEIN"/>
    <property type="match status" value="1"/>
</dbReference>